<feature type="coiled-coil region" evidence="1">
    <location>
        <begin position="269"/>
        <end position="303"/>
    </location>
</feature>
<evidence type="ECO:0000256" key="1">
    <source>
        <dbReference type="SAM" id="Coils"/>
    </source>
</evidence>
<dbReference type="EMBL" id="JAEINH010000004">
    <property type="protein sequence ID" value="MBI9114765.1"/>
    <property type="molecule type" value="Genomic_DNA"/>
</dbReference>
<reference evidence="2" key="1">
    <citation type="submission" date="2020-12" db="EMBL/GenBank/DDBJ databases">
        <title>Sanguibacter suaedae sp. nov., isolated from Suaeda aralocaspica.</title>
        <authorList>
            <person name="Ma Q."/>
        </authorList>
    </citation>
    <scope>NUCLEOTIDE SEQUENCE</scope>
    <source>
        <strain evidence="2">YZGR15</strain>
    </source>
</reference>
<sequence length="332" mass="36035">MTVYEAVVDPSDANLSHSLILEQVGRDKKVLDVGCASGYLAEALVARGCAVSGVEFDERAAEVARPHLERLVVDDLNTLVLSEVFAGEQFDVVVFGDILEHLQDPAGTLRSAVALLAPGGSIVISIPNVAHGSLRLALLGGEWNPTDRGLLDATHIRFFTYTTLVSMVEGAGLQVDEARSTVADALATEVAVPTGMLPPEIVDWVRRRPLADAYQFVIRASVVPADGVPAGAPRVRPAIEPPVVNDHFHQQAALVREEKQRMLTIRDHIIGLEAEAGVTRRRMTQLEEENRELRGELLQVAQDRAEIYRSSTWRIGKAAISPATIVKKVLGR</sequence>
<evidence type="ECO:0000313" key="2">
    <source>
        <dbReference type="EMBL" id="MBI9114765.1"/>
    </source>
</evidence>
<dbReference type="Gene3D" id="3.40.50.150">
    <property type="entry name" value="Vaccinia Virus protein VP39"/>
    <property type="match status" value="1"/>
</dbReference>
<gene>
    <name evidence="2" type="ORF">JAV76_07035</name>
</gene>
<keyword evidence="2" id="KW-0808">Transferase</keyword>
<dbReference type="Proteomes" id="UP000602087">
    <property type="component" value="Unassembled WGS sequence"/>
</dbReference>
<protein>
    <submittedName>
        <fullName evidence="2">Class I SAM-dependent methyltransferase</fullName>
    </submittedName>
</protein>
<dbReference type="RefSeq" id="WP_198733310.1">
    <property type="nucleotide sequence ID" value="NZ_JAEINH010000004.1"/>
</dbReference>
<dbReference type="InterPro" id="IPR029063">
    <property type="entry name" value="SAM-dependent_MTases_sf"/>
</dbReference>
<dbReference type="SUPFAM" id="SSF53335">
    <property type="entry name" value="S-adenosyl-L-methionine-dependent methyltransferases"/>
    <property type="match status" value="1"/>
</dbReference>
<dbReference type="GO" id="GO:0032259">
    <property type="term" value="P:methylation"/>
    <property type="evidence" value="ECO:0007669"/>
    <property type="project" value="UniProtKB-KW"/>
</dbReference>
<keyword evidence="3" id="KW-1185">Reference proteome</keyword>
<organism evidence="2 3">
    <name type="scientific">Sanguibacter suaedae</name>
    <dbReference type="NCBI Taxonomy" id="2795737"/>
    <lineage>
        <taxon>Bacteria</taxon>
        <taxon>Bacillati</taxon>
        <taxon>Actinomycetota</taxon>
        <taxon>Actinomycetes</taxon>
        <taxon>Micrococcales</taxon>
        <taxon>Sanguibacteraceae</taxon>
        <taxon>Sanguibacter</taxon>
    </lineage>
</organism>
<keyword evidence="2" id="KW-0489">Methyltransferase</keyword>
<dbReference type="Pfam" id="PF13489">
    <property type="entry name" value="Methyltransf_23"/>
    <property type="match status" value="1"/>
</dbReference>
<dbReference type="PANTHER" id="PTHR43861">
    <property type="entry name" value="TRANS-ACONITATE 2-METHYLTRANSFERASE-RELATED"/>
    <property type="match status" value="1"/>
</dbReference>
<proteinExistence type="predicted"/>
<dbReference type="CDD" id="cd02440">
    <property type="entry name" value="AdoMet_MTases"/>
    <property type="match status" value="1"/>
</dbReference>
<dbReference type="GO" id="GO:0008168">
    <property type="term" value="F:methyltransferase activity"/>
    <property type="evidence" value="ECO:0007669"/>
    <property type="project" value="UniProtKB-KW"/>
</dbReference>
<comment type="caution">
    <text evidence="2">The sequence shown here is derived from an EMBL/GenBank/DDBJ whole genome shotgun (WGS) entry which is preliminary data.</text>
</comment>
<keyword evidence="1" id="KW-0175">Coiled coil</keyword>
<accession>A0A934IBJ2</accession>
<dbReference type="AlphaFoldDB" id="A0A934IBJ2"/>
<evidence type="ECO:0000313" key="3">
    <source>
        <dbReference type="Proteomes" id="UP000602087"/>
    </source>
</evidence>
<name>A0A934IBJ2_9MICO</name>